<comment type="caution">
    <text evidence="1">The sequence shown here is derived from an EMBL/GenBank/DDBJ whole genome shotgun (WGS) entry which is preliminary data.</text>
</comment>
<dbReference type="SUPFAM" id="SSF56672">
    <property type="entry name" value="DNA/RNA polymerases"/>
    <property type="match status" value="1"/>
</dbReference>
<name>A0A0J7K2A9_LASNI</name>
<gene>
    <name evidence="1" type="ORF">RF55_17935</name>
</gene>
<organism evidence="1 2">
    <name type="scientific">Lasius niger</name>
    <name type="common">Black garden ant</name>
    <dbReference type="NCBI Taxonomy" id="67767"/>
    <lineage>
        <taxon>Eukaryota</taxon>
        <taxon>Metazoa</taxon>
        <taxon>Ecdysozoa</taxon>
        <taxon>Arthropoda</taxon>
        <taxon>Hexapoda</taxon>
        <taxon>Insecta</taxon>
        <taxon>Pterygota</taxon>
        <taxon>Neoptera</taxon>
        <taxon>Endopterygota</taxon>
        <taxon>Hymenoptera</taxon>
        <taxon>Apocrita</taxon>
        <taxon>Aculeata</taxon>
        <taxon>Formicoidea</taxon>
        <taxon>Formicidae</taxon>
        <taxon>Formicinae</taxon>
        <taxon>Lasius</taxon>
        <taxon>Lasius</taxon>
    </lineage>
</organism>
<dbReference type="PaxDb" id="67767-A0A0J7K2A9"/>
<dbReference type="Pfam" id="PF05380">
    <property type="entry name" value="Peptidase_A17"/>
    <property type="match status" value="1"/>
</dbReference>
<dbReference type="PANTHER" id="PTHR47331">
    <property type="entry name" value="PHD-TYPE DOMAIN-CONTAINING PROTEIN"/>
    <property type="match status" value="1"/>
</dbReference>
<dbReference type="InterPro" id="IPR043502">
    <property type="entry name" value="DNA/RNA_pol_sf"/>
</dbReference>
<protein>
    <submittedName>
        <fullName evidence="1">Gag-pol protein</fullName>
    </submittedName>
</protein>
<dbReference type="GO" id="GO:0071897">
    <property type="term" value="P:DNA biosynthetic process"/>
    <property type="evidence" value="ECO:0007669"/>
    <property type="project" value="UniProtKB-ARBA"/>
</dbReference>
<evidence type="ECO:0000313" key="2">
    <source>
        <dbReference type="Proteomes" id="UP000036403"/>
    </source>
</evidence>
<evidence type="ECO:0000313" key="1">
    <source>
        <dbReference type="EMBL" id="KMQ84336.1"/>
    </source>
</evidence>
<proteinExistence type="predicted"/>
<keyword evidence="2" id="KW-1185">Reference proteome</keyword>
<dbReference type="Proteomes" id="UP000036403">
    <property type="component" value="Unassembled WGS sequence"/>
</dbReference>
<sequence length="529" mass="59480">MLQIRVHHEDIDLQRILWRKDQKHPLKDYRLTTVTYGTTCAPYLALRVLRQLAEDDRSCFSLGAKIIESYSYVDDIVAGADTVQQVKKARQELSNILSSGGFPLSKWAANCSDIHPTGDTNPRRFQEVEGVSTLELTWSPVDDAFSLNVTLLPSHTSITKRSVLSEVSRLFYPLGWIAPVVIIGKIMIQDLWIAGINWDQTLPPELSEKWVQFRTTLPELETLKISRWVSVCDSNTATIKLISFCDASKQAYAAAVYLRATGSNRSVYSNLLVAKTKVTPVKTQSIPRLELCGAVLLTRLIKTVCTKLNLLLASIFAWTDLQVVLAWIRAMPPNGLPFVVNCVAEIQTTLSATHWGYLRTNENPADLATRGISPRKLIGAKLWWQGPAWLRDSESSWPSALSESQVVEEVGISTTTVLHATVEPELYGLLSKYSSLSKLIQILALWFRYLYNLRHKDNRHRGFLSAAERLQALKFTVKLSQRAAFGDDIADISKGRKLRRNSPLTSFNQFLDEDGLLRVGGRPTRHSFL</sequence>
<accession>A0A0J7K2A9</accession>
<reference evidence="1 2" key="1">
    <citation type="submission" date="2015-04" db="EMBL/GenBank/DDBJ databases">
        <title>Lasius niger genome sequencing.</title>
        <authorList>
            <person name="Konorov E.A."/>
            <person name="Nikitin M.A."/>
            <person name="Kirill M.V."/>
            <person name="Chang P."/>
        </authorList>
    </citation>
    <scope>NUCLEOTIDE SEQUENCE [LARGE SCALE GENOMIC DNA]</scope>
    <source>
        <tissue evidence="1">Whole</tissue>
    </source>
</reference>
<dbReference type="OrthoDB" id="7552003at2759"/>
<dbReference type="AlphaFoldDB" id="A0A0J7K2A9"/>
<dbReference type="EMBL" id="LBMM01016707">
    <property type="protein sequence ID" value="KMQ84336.1"/>
    <property type="molecule type" value="Genomic_DNA"/>
</dbReference>
<dbReference type="PANTHER" id="PTHR47331:SF4">
    <property type="entry name" value="PEPTIDASE S1 DOMAIN-CONTAINING PROTEIN"/>
    <property type="match status" value="1"/>
</dbReference>
<dbReference type="STRING" id="67767.A0A0J7K2A9"/>
<dbReference type="InterPro" id="IPR008042">
    <property type="entry name" value="Retrotrans_Pao"/>
</dbReference>